<keyword evidence="11" id="KW-1185">Reference proteome</keyword>
<sequence>MPTNPSTPAKKTPANAVYQPRIALFDAVLVSLLVAGIIGSALSVAFQVHATRQEFKILQKSKQVRDQLEVEWGRLLIEQQTFGATTQIGSRAVIYLHMFSPPASQVMTVDMTDHNAQTTAQFSNPDSKVVAAPESAAASNLPPESPQPTAQGDLP</sequence>
<feature type="region of interest" description="Disordered" evidence="8">
    <location>
        <begin position="119"/>
        <end position="155"/>
    </location>
</feature>
<dbReference type="PANTHER" id="PTHR37479">
    <property type="entry name" value="CELL DIVISION PROTEIN FTSL"/>
    <property type="match status" value="1"/>
</dbReference>
<dbReference type="GO" id="GO:0005886">
    <property type="term" value="C:plasma membrane"/>
    <property type="evidence" value="ECO:0007669"/>
    <property type="project" value="UniProtKB-SubCell"/>
</dbReference>
<keyword evidence="5 9" id="KW-1133">Transmembrane helix</keyword>
<evidence type="ECO:0000256" key="6">
    <source>
        <dbReference type="ARBA" id="ARBA00023136"/>
    </source>
</evidence>
<evidence type="ECO:0000256" key="8">
    <source>
        <dbReference type="SAM" id="MobiDB-lite"/>
    </source>
</evidence>
<evidence type="ECO:0000256" key="2">
    <source>
        <dbReference type="ARBA" id="ARBA00022475"/>
    </source>
</evidence>
<dbReference type="GO" id="GO:0032153">
    <property type="term" value="C:cell division site"/>
    <property type="evidence" value="ECO:0007669"/>
    <property type="project" value="TreeGrafter"/>
</dbReference>
<dbReference type="KEGG" id="mbah:HYN46_15855"/>
<dbReference type="InterPro" id="IPR011922">
    <property type="entry name" value="Cell_div_FtsL"/>
</dbReference>
<evidence type="ECO:0000256" key="7">
    <source>
        <dbReference type="ARBA" id="ARBA00023306"/>
    </source>
</evidence>
<evidence type="ECO:0000256" key="1">
    <source>
        <dbReference type="ARBA" id="ARBA00004401"/>
    </source>
</evidence>
<name>A0A345PBT6_9GAMM</name>
<reference evidence="10 11" key="1">
    <citation type="submission" date="2018-07" db="EMBL/GenBank/DDBJ databases">
        <title>Genome sequencing of Moraxellaceae gen. HYN0046.</title>
        <authorList>
            <person name="Kim M."/>
            <person name="Yi H."/>
        </authorList>
    </citation>
    <scope>NUCLEOTIDE SEQUENCE [LARGE SCALE GENOMIC DNA]</scope>
    <source>
        <strain evidence="10 11">HYN0046</strain>
    </source>
</reference>
<accession>A0A345PBT6</accession>
<evidence type="ECO:0000256" key="3">
    <source>
        <dbReference type="ARBA" id="ARBA00022618"/>
    </source>
</evidence>
<evidence type="ECO:0000256" key="5">
    <source>
        <dbReference type="ARBA" id="ARBA00022989"/>
    </source>
</evidence>
<dbReference type="AlphaFoldDB" id="A0A345PBT6"/>
<evidence type="ECO:0000256" key="9">
    <source>
        <dbReference type="SAM" id="Phobius"/>
    </source>
</evidence>
<comment type="subcellular location">
    <subcellularLocation>
        <location evidence="1">Cell membrane</location>
        <topology evidence="1">Single-pass type II membrane protein</topology>
    </subcellularLocation>
</comment>
<keyword evidence="6 9" id="KW-0472">Membrane</keyword>
<keyword evidence="3 10" id="KW-0132">Cell division</keyword>
<dbReference type="PANTHER" id="PTHR37479:SF1">
    <property type="entry name" value="CELL DIVISION PROTEIN FTSL"/>
    <property type="match status" value="1"/>
</dbReference>
<dbReference type="EMBL" id="CP031222">
    <property type="protein sequence ID" value="AXI04745.1"/>
    <property type="molecule type" value="Genomic_DNA"/>
</dbReference>
<evidence type="ECO:0000313" key="10">
    <source>
        <dbReference type="EMBL" id="AXI04745.1"/>
    </source>
</evidence>
<proteinExistence type="predicted"/>
<gene>
    <name evidence="10" type="ORF">HYN46_15855</name>
</gene>
<keyword evidence="7" id="KW-0131">Cell cycle</keyword>
<dbReference type="Pfam" id="PF04999">
    <property type="entry name" value="FtsL"/>
    <property type="match status" value="1"/>
</dbReference>
<keyword evidence="4 9" id="KW-0812">Transmembrane</keyword>
<dbReference type="Proteomes" id="UP000253940">
    <property type="component" value="Chromosome"/>
</dbReference>
<organism evidence="10 11">
    <name type="scientific">Aquirhabdus parva</name>
    <dbReference type="NCBI Taxonomy" id="2283318"/>
    <lineage>
        <taxon>Bacteria</taxon>
        <taxon>Pseudomonadati</taxon>
        <taxon>Pseudomonadota</taxon>
        <taxon>Gammaproteobacteria</taxon>
        <taxon>Moraxellales</taxon>
        <taxon>Moraxellaceae</taxon>
        <taxon>Aquirhabdus</taxon>
    </lineage>
</organism>
<dbReference type="OrthoDB" id="5298556at2"/>
<evidence type="ECO:0000313" key="11">
    <source>
        <dbReference type="Proteomes" id="UP000253940"/>
    </source>
</evidence>
<dbReference type="GO" id="GO:0043093">
    <property type="term" value="P:FtsZ-dependent cytokinesis"/>
    <property type="evidence" value="ECO:0007669"/>
    <property type="project" value="TreeGrafter"/>
</dbReference>
<evidence type="ECO:0000256" key="4">
    <source>
        <dbReference type="ARBA" id="ARBA00022692"/>
    </source>
</evidence>
<feature type="transmembrane region" description="Helical" evidence="9">
    <location>
        <begin position="22"/>
        <end position="46"/>
    </location>
</feature>
<keyword evidence="2" id="KW-1003">Cell membrane</keyword>
<protein>
    <submittedName>
        <fullName evidence="10">Cell division protein FtsL</fullName>
    </submittedName>
</protein>